<accession>A0A1F4T7V9</accession>
<protein>
    <recommendedName>
        <fullName evidence="3">Lipid-A-disaccharide synthase</fullName>
    </recommendedName>
</protein>
<dbReference type="NCBIfam" id="TIGR03492">
    <property type="entry name" value="lipid-A-disaccharide synthase-related protein"/>
    <property type="match status" value="1"/>
</dbReference>
<dbReference type="PANTHER" id="PTHR39517:SF1">
    <property type="entry name" value="LIPID-A-DISACCHARIDE SYNTHASE"/>
    <property type="match status" value="1"/>
</dbReference>
<evidence type="ECO:0000313" key="1">
    <source>
        <dbReference type="EMBL" id="OGC28842.1"/>
    </source>
</evidence>
<proteinExistence type="predicted"/>
<gene>
    <name evidence="1" type="ORF">A3K49_07855</name>
</gene>
<sequence length="390" mass="42503">MSKRVLLVSNGHAEDLAAAEIGAGLKALRPDLKISAFPLVGLGKAYERKGLPSLGLKKLLPSGGFAKEGPAHFIKDLLAGWGPLLARQIAILKNQRPDLVIAVGDAFVVALCGLFVKKPLIFIDGPKSVKIAGYWPLEKWLMRRYCSEIVVQDRETASYLQKEKLPARYLGSWVMDYVPLTGEDFGIEKNKTVIGILPGTREEAFDNLGLILKVIEKMAAQSDKDEKFVGLVASTLDRQRLAKKMTEIGWRMYETLPADLKRGVTGMLVSPRGTAVYLAEGKFGDVCVRSDLIIGLAGIANEQAVAFGKPVVCFPGSGAQTTPRRWQEIRKITGESMAVLSGKPEETAAAIWKILRDPAKMSEMSRIGRASKSDWGGTDRIVKLALETLG</sequence>
<dbReference type="SUPFAM" id="SSF53756">
    <property type="entry name" value="UDP-Glycosyltransferase/glycogen phosphorylase"/>
    <property type="match status" value="1"/>
</dbReference>
<name>A0A1F4T7V9_UNCSA</name>
<dbReference type="PANTHER" id="PTHR39517">
    <property type="entry name" value="SLL0192 PROTEIN"/>
    <property type="match status" value="1"/>
</dbReference>
<reference evidence="1 2" key="1">
    <citation type="journal article" date="2016" name="Nat. Commun.">
        <title>Thousands of microbial genomes shed light on interconnected biogeochemical processes in an aquifer system.</title>
        <authorList>
            <person name="Anantharaman K."/>
            <person name="Brown C.T."/>
            <person name="Hug L.A."/>
            <person name="Sharon I."/>
            <person name="Castelle C.J."/>
            <person name="Probst A.J."/>
            <person name="Thomas B.C."/>
            <person name="Singh A."/>
            <person name="Wilkins M.J."/>
            <person name="Karaoz U."/>
            <person name="Brodie E.L."/>
            <person name="Williams K.H."/>
            <person name="Hubbard S.S."/>
            <person name="Banfield J.F."/>
        </authorList>
    </citation>
    <scope>NUCLEOTIDE SEQUENCE [LARGE SCALE GENOMIC DNA]</scope>
</reference>
<dbReference type="InterPro" id="IPR019994">
    <property type="entry name" value="Lipid-A-disac_synthase-rel_put"/>
</dbReference>
<dbReference type="AlphaFoldDB" id="A0A1F4T7V9"/>
<organism evidence="1 2">
    <name type="scientific">candidate division WOR-1 bacterium RIFOXYC12_FULL_54_18</name>
    <dbReference type="NCBI Taxonomy" id="1802584"/>
    <lineage>
        <taxon>Bacteria</taxon>
        <taxon>Bacillati</taxon>
        <taxon>Saganbacteria</taxon>
    </lineage>
</organism>
<comment type="caution">
    <text evidence="1">The sequence shown here is derived from an EMBL/GenBank/DDBJ whole genome shotgun (WGS) entry which is preliminary data.</text>
</comment>
<dbReference type="Proteomes" id="UP000178602">
    <property type="component" value="Unassembled WGS sequence"/>
</dbReference>
<evidence type="ECO:0008006" key="3">
    <source>
        <dbReference type="Google" id="ProtNLM"/>
    </source>
</evidence>
<evidence type="ECO:0000313" key="2">
    <source>
        <dbReference type="Proteomes" id="UP000178602"/>
    </source>
</evidence>
<dbReference type="EMBL" id="MEUG01000001">
    <property type="protein sequence ID" value="OGC28842.1"/>
    <property type="molecule type" value="Genomic_DNA"/>
</dbReference>